<dbReference type="OrthoDB" id="774557at2759"/>
<dbReference type="STRING" id="1745343.A0A2J6Q8N6"/>
<organism evidence="2 3">
    <name type="scientific">Hyaloscypha hepaticicola</name>
    <dbReference type="NCBI Taxonomy" id="2082293"/>
    <lineage>
        <taxon>Eukaryota</taxon>
        <taxon>Fungi</taxon>
        <taxon>Dikarya</taxon>
        <taxon>Ascomycota</taxon>
        <taxon>Pezizomycotina</taxon>
        <taxon>Leotiomycetes</taxon>
        <taxon>Helotiales</taxon>
        <taxon>Hyaloscyphaceae</taxon>
        <taxon>Hyaloscypha</taxon>
    </lineage>
</organism>
<evidence type="ECO:0000313" key="2">
    <source>
        <dbReference type="EMBL" id="PMD22604.1"/>
    </source>
</evidence>
<feature type="region of interest" description="Disordered" evidence="1">
    <location>
        <begin position="211"/>
        <end position="302"/>
    </location>
</feature>
<feature type="compositionally biased region" description="Polar residues" evidence="1">
    <location>
        <begin position="654"/>
        <end position="676"/>
    </location>
</feature>
<feature type="compositionally biased region" description="Polar residues" evidence="1">
    <location>
        <begin position="691"/>
        <end position="700"/>
    </location>
</feature>
<feature type="region of interest" description="Disordered" evidence="1">
    <location>
        <begin position="1"/>
        <end position="78"/>
    </location>
</feature>
<sequence length="718" mass="78719">MMTSLAQAYSPHPSGMQQHPMAQGHPGMAVPHNPGQGQPGPGMPQQMHMGVSGPGPQVSQAGAMMAGIPPGAGPSAHALQHLNPSQVQQAQIFQQQQQIAFASNPQLQQMQQQQIIQQQRQHQARQAMLSQQYSGQPLMGMPNGMNQMAQFNAMRAGAMARPVNLPQHLQQQQQQAEHTLQQQQAQAQAQAQAQHQHQQQILMAQQVAMQNQANSQGQGGNNQQGQQNQMNPQQIQNMQAAQASMMQHQQQQQQATAAASQQAQGQAQTQPQPQQAPPNTQAPSQQAQQAPQQQPGLQQQQQQVQQQQQQAAMMQQQAQQRQGEKFKGQCLMKLMQFGDHLSSFGVSSRPLQAYMANGAQRLAAQASKQTDDLNYWLNFRDRFFSPKGVLRHSVWMVEDSSNKQYEIAFPALARYFHTHFESGIKNMQMIMEKGHEKELPNNGHYIESQKSSFVYWFDNGSQLIASGTLKAHFDAEQKIELLEFVTSSHEEYIPRTRIIDAARPLHAWQKEWQNLNSPPDGKQSPEMNKKKAKAMKSPAYPPPEIDLPASKVKPNMGITPSVFRFLECSEVVGQMSPLFGYSHQNPTLTPYAALDQYVASVAANGANPAAPGAGPRTPGMGNFPMGTSPAQAHLNLPDGSPHMSGSPAQAPGMQLQQSQHGTSSSGPSANTSPNTSNKRRRPSAVKEESEAQVNGTQSKNAVKPSPRIGGKRQKGNLS</sequence>
<feature type="region of interest" description="Disordered" evidence="1">
    <location>
        <begin position="167"/>
        <end position="188"/>
    </location>
</feature>
<accession>A0A2J6Q8N6</accession>
<dbReference type="Pfam" id="PF01803">
    <property type="entry name" value="LIM_bind"/>
    <property type="match status" value="1"/>
</dbReference>
<feature type="compositionally biased region" description="Basic residues" evidence="1">
    <location>
        <begin position="709"/>
        <end position="718"/>
    </location>
</feature>
<keyword evidence="3" id="KW-1185">Reference proteome</keyword>
<feature type="region of interest" description="Disordered" evidence="1">
    <location>
        <begin position="608"/>
        <end position="718"/>
    </location>
</feature>
<evidence type="ECO:0008006" key="4">
    <source>
        <dbReference type="Google" id="ProtNLM"/>
    </source>
</evidence>
<evidence type="ECO:0000256" key="1">
    <source>
        <dbReference type="SAM" id="MobiDB-lite"/>
    </source>
</evidence>
<name>A0A2J6Q8N6_9HELO</name>
<feature type="compositionally biased region" description="Low complexity" evidence="1">
    <location>
        <begin position="223"/>
        <end position="302"/>
    </location>
</feature>
<dbReference type="Proteomes" id="UP000235672">
    <property type="component" value="Unassembled WGS sequence"/>
</dbReference>
<dbReference type="PANTHER" id="PTHR10378">
    <property type="entry name" value="LIM DOMAIN-BINDING PROTEIN"/>
    <property type="match status" value="1"/>
</dbReference>
<dbReference type="AlphaFoldDB" id="A0A2J6Q8N6"/>
<dbReference type="InterPro" id="IPR029005">
    <property type="entry name" value="LIM-bd/SEUSS"/>
</dbReference>
<feature type="region of interest" description="Disordered" evidence="1">
    <location>
        <begin position="514"/>
        <end position="552"/>
    </location>
</feature>
<protein>
    <recommendedName>
        <fullName evidence="4">LIM-domain-containing protein</fullName>
    </recommendedName>
</protein>
<reference evidence="2 3" key="1">
    <citation type="submission" date="2016-05" db="EMBL/GenBank/DDBJ databases">
        <title>A degradative enzymes factory behind the ericoid mycorrhizal symbiosis.</title>
        <authorList>
            <consortium name="DOE Joint Genome Institute"/>
            <person name="Martino E."/>
            <person name="Morin E."/>
            <person name="Grelet G."/>
            <person name="Kuo A."/>
            <person name="Kohler A."/>
            <person name="Daghino S."/>
            <person name="Barry K."/>
            <person name="Choi C."/>
            <person name="Cichocki N."/>
            <person name="Clum A."/>
            <person name="Copeland A."/>
            <person name="Hainaut M."/>
            <person name="Haridas S."/>
            <person name="Labutti K."/>
            <person name="Lindquist E."/>
            <person name="Lipzen A."/>
            <person name="Khouja H.-R."/>
            <person name="Murat C."/>
            <person name="Ohm R."/>
            <person name="Olson A."/>
            <person name="Spatafora J."/>
            <person name="Veneault-Fourrey C."/>
            <person name="Henrissat B."/>
            <person name="Grigoriev I."/>
            <person name="Martin F."/>
            <person name="Perotto S."/>
        </authorList>
    </citation>
    <scope>NUCLEOTIDE SEQUENCE [LARGE SCALE GENOMIC DNA]</scope>
    <source>
        <strain evidence="2 3">UAMH 7357</strain>
    </source>
</reference>
<evidence type="ECO:0000313" key="3">
    <source>
        <dbReference type="Proteomes" id="UP000235672"/>
    </source>
</evidence>
<gene>
    <name evidence="2" type="ORF">NA56DRAFT_657997</name>
</gene>
<proteinExistence type="predicted"/>
<dbReference type="EMBL" id="KZ613477">
    <property type="protein sequence ID" value="PMD22604.1"/>
    <property type="molecule type" value="Genomic_DNA"/>
</dbReference>